<protein>
    <submittedName>
        <fullName evidence="1">Uncharacterized protein</fullName>
    </submittedName>
</protein>
<keyword evidence="2" id="KW-1185">Reference proteome</keyword>
<reference evidence="1" key="2">
    <citation type="submission" date="2018-05" db="EMBL/GenBank/DDBJ databases">
        <title>OpunRS2 (Oryza punctata Reference Sequence Version 2).</title>
        <authorList>
            <person name="Zhang J."/>
            <person name="Kudrna D."/>
            <person name="Lee S."/>
            <person name="Talag J."/>
            <person name="Welchert J."/>
            <person name="Wing R.A."/>
        </authorList>
    </citation>
    <scope>NUCLEOTIDE SEQUENCE [LARGE SCALE GENOMIC DNA]</scope>
</reference>
<sequence length="125" mass="14704">MLTNPLLFISEIGTLIRRRKYYFSHFLKFYRSEFTRNKPVKNEGIFHWFRTDTPTLTGPSQAVVCTSLQQVCKIQVVRFSEHDDIVKSKIASRSNYNPHVLMFWCLAILFTSTETENIFDNGNNF</sequence>
<dbReference type="Proteomes" id="UP000026962">
    <property type="component" value="Chromosome 5"/>
</dbReference>
<proteinExistence type="predicted"/>
<reference evidence="1" key="1">
    <citation type="submission" date="2015-04" db="UniProtKB">
        <authorList>
            <consortium name="EnsemblPlants"/>
        </authorList>
    </citation>
    <scope>IDENTIFICATION</scope>
</reference>
<dbReference type="Gramene" id="OPUNC05G22540.1">
    <property type="protein sequence ID" value="OPUNC05G22540.1"/>
    <property type="gene ID" value="OPUNC05G22540"/>
</dbReference>
<dbReference type="AlphaFoldDB" id="A0A0E0L5F0"/>
<evidence type="ECO:0000313" key="1">
    <source>
        <dbReference type="EnsemblPlants" id="OPUNC05G22540.1"/>
    </source>
</evidence>
<dbReference type="EnsemblPlants" id="OPUNC05G22540.1">
    <property type="protein sequence ID" value="OPUNC05G22540.1"/>
    <property type="gene ID" value="OPUNC05G22540"/>
</dbReference>
<dbReference type="HOGENOM" id="CLU_1996332_0_0_1"/>
<accession>A0A0E0L5F0</accession>
<organism evidence="1">
    <name type="scientific">Oryza punctata</name>
    <name type="common">Red rice</name>
    <dbReference type="NCBI Taxonomy" id="4537"/>
    <lineage>
        <taxon>Eukaryota</taxon>
        <taxon>Viridiplantae</taxon>
        <taxon>Streptophyta</taxon>
        <taxon>Embryophyta</taxon>
        <taxon>Tracheophyta</taxon>
        <taxon>Spermatophyta</taxon>
        <taxon>Magnoliopsida</taxon>
        <taxon>Liliopsida</taxon>
        <taxon>Poales</taxon>
        <taxon>Poaceae</taxon>
        <taxon>BOP clade</taxon>
        <taxon>Oryzoideae</taxon>
        <taxon>Oryzeae</taxon>
        <taxon>Oryzinae</taxon>
        <taxon>Oryza</taxon>
    </lineage>
</organism>
<name>A0A0E0L5F0_ORYPU</name>
<evidence type="ECO:0000313" key="2">
    <source>
        <dbReference type="Proteomes" id="UP000026962"/>
    </source>
</evidence>